<organism evidence="9 10">
    <name type="scientific">Cryptolaemus montrouzieri</name>
    <dbReference type="NCBI Taxonomy" id="559131"/>
    <lineage>
        <taxon>Eukaryota</taxon>
        <taxon>Metazoa</taxon>
        <taxon>Ecdysozoa</taxon>
        <taxon>Arthropoda</taxon>
        <taxon>Hexapoda</taxon>
        <taxon>Insecta</taxon>
        <taxon>Pterygota</taxon>
        <taxon>Neoptera</taxon>
        <taxon>Endopterygota</taxon>
        <taxon>Coleoptera</taxon>
        <taxon>Polyphaga</taxon>
        <taxon>Cucujiformia</taxon>
        <taxon>Coccinelloidea</taxon>
        <taxon>Coccinellidae</taxon>
        <taxon>Scymninae</taxon>
        <taxon>Scymnini</taxon>
        <taxon>Cryptolaemus</taxon>
    </lineage>
</organism>
<evidence type="ECO:0000313" key="9">
    <source>
        <dbReference type="EMBL" id="KAL3284929.1"/>
    </source>
</evidence>
<feature type="transmembrane region" description="Helical" evidence="8">
    <location>
        <begin position="241"/>
        <end position="260"/>
    </location>
</feature>
<gene>
    <name evidence="9" type="ORF">HHI36_019062</name>
</gene>
<keyword evidence="3 8" id="KW-0812">Transmembrane</keyword>
<evidence type="ECO:0000256" key="7">
    <source>
        <dbReference type="ARBA" id="ARBA00023180"/>
    </source>
</evidence>
<dbReference type="Proteomes" id="UP001516400">
    <property type="component" value="Unassembled WGS sequence"/>
</dbReference>
<dbReference type="InterPro" id="IPR052192">
    <property type="entry name" value="Insect_Ionotropic_Sensory_Rcpt"/>
</dbReference>
<keyword evidence="10" id="KW-1185">Reference proteome</keyword>
<protein>
    <recommendedName>
        <fullName evidence="11">Ionotropic receptor</fullName>
    </recommendedName>
</protein>
<proteinExistence type="predicted"/>
<evidence type="ECO:0000256" key="1">
    <source>
        <dbReference type="ARBA" id="ARBA00004651"/>
    </source>
</evidence>
<keyword evidence="7" id="KW-0325">Glycoprotein</keyword>
<feature type="transmembrane region" description="Helical" evidence="8">
    <location>
        <begin position="483"/>
        <end position="501"/>
    </location>
</feature>
<keyword evidence="4 8" id="KW-1133">Transmembrane helix</keyword>
<dbReference type="PANTHER" id="PTHR42643">
    <property type="entry name" value="IONOTROPIC RECEPTOR 20A-RELATED"/>
    <property type="match status" value="1"/>
</dbReference>
<evidence type="ECO:0000256" key="5">
    <source>
        <dbReference type="ARBA" id="ARBA00023136"/>
    </source>
</evidence>
<evidence type="ECO:0000256" key="4">
    <source>
        <dbReference type="ARBA" id="ARBA00022989"/>
    </source>
</evidence>
<evidence type="ECO:0000256" key="2">
    <source>
        <dbReference type="ARBA" id="ARBA00022475"/>
    </source>
</evidence>
<comment type="caution">
    <text evidence="9">The sequence shown here is derived from an EMBL/GenBank/DDBJ whole genome shotgun (WGS) entry which is preliminary data.</text>
</comment>
<reference evidence="9 10" key="1">
    <citation type="journal article" date="2021" name="BMC Biol.">
        <title>Horizontally acquired antibacterial genes associated with adaptive radiation of ladybird beetles.</title>
        <authorList>
            <person name="Li H.S."/>
            <person name="Tang X.F."/>
            <person name="Huang Y.H."/>
            <person name="Xu Z.Y."/>
            <person name="Chen M.L."/>
            <person name="Du X.Y."/>
            <person name="Qiu B.Y."/>
            <person name="Chen P.T."/>
            <person name="Zhang W."/>
            <person name="Slipinski A."/>
            <person name="Escalona H.E."/>
            <person name="Waterhouse R.M."/>
            <person name="Zwick A."/>
            <person name="Pang H."/>
        </authorList>
    </citation>
    <scope>NUCLEOTIDE SEQUENCE [LARGE SCALE GENOMIC DNA]</scope>
    <source>
        <strain evidence="9">SYSU2018</strain>
    </source>
</reference>
<dbReference type="EMBL" id="JABFTP020000165">
    <property type="protein sequence ID" value="KAL3284929.1"/>
    <property type="molecule type" value="Genomic_DNA"/>
</dbReference>
<name>A0ABD2P1U5_9CUCU</name>
<comment type="subcellular location">
    <subcellularLocation>
        <location evidence="1">Cell membrane</location>
        <topology evidence="1">Multi-pass membrane protein</topology>
    </subcellularLocation>
</comment>
<accession>A0ABD2P1U5</accession>
<feature type="transmembrane region" description="Helical" evidence="8">
    <location>
        <begin position="301"/>
        <end position="317"/>
    </location>
</feature>
<evidence type="ECO:0000256" key="3">
    <source>
        <dbReference type="ARBA" id="ARBA00022692"/>
    </source>
</evidence>
<sequence length="502" mass="58952">MKGNIVVVNYIDGINFPIVLEDLRQPTIRRSSFESPDIYIVNTDVTELNQFLKFRKELGCKAATKYIFHGQNFTFQFSSTYNHNAIFINSKSGKIYNRKVSEENPAKEIGDCFEMKYNFINIFEKDEQPWKFNRISACEHKSPPYNIENDTKKGILTEISELVFESLKIDVKFVRFPYHLGNVDTYLTNIFDKNICDIYTGIKPTVLFDFTYPYIYDTLHWITKTPDEIPRWKYALKIFKLNSWLSFIFSIILISVAYHFTMFRTGSFEKIMHLHQGFVITLKLFLEQSHSWKTSNLSREIMFVTILFTSFMINAFCKTRFTYLLSGFNVNERIDSFEAIMANRMSVKISYSIERIFEHEPQKAEYLRKYQILMDPSDAIKQIPYEENTATALPKKVYDYRINQFIDEEMRPLLQLIDPPIVLLTVSMVLPKGDLLTEPLNKKLQHLQDHGHISYILSRYKVMFAVRDPTLDVKKLTINHIQLPLAILIIGMIASGIIFFFE</sequence>
<dbReference type="AlphaFoldDB" id="A0ABD2P1U5"/>
<evidence type="ECO:0000256" key="8">
    <source>
        <dbReference type="SAM" id="Phobius"/>
    </source>
</evidence>
<dbReference type="PANTHER" id="PTHR42643:SF30">
    <property type="entry name" value="IONOTROPIC RECEPTOR 40A-RELATED"/>
    <property type="match status" value="1"/>
</dbReference>
<evidence type="ECO:0000256" key="6">
    <source>
        <dbReference type="ARBA" id="ARBA00023170"/>
    </source>
</evidence>
<dbReference type="GO" id="GO:0005886">
    <property type="term" value="C:plasma membrane"/>
    <property type="evidence" value="ECO:0007669"/>
    <property type="project" value="UniProtKB-SubCell"/>
</dbReference>
<keyword evidence="6" id="KW-0675">Receptor</keyword>
<dbReference type="SUPFAM" id="SSF53850">
    <property type="entry name" value="Periplasmic binding protein-like II"/>
    <property type="match status" value="1"/>
</dbReference>
<keyword evidence="2" id="KW-1003">Cell membrane</keyword>
<evidence type="ECO:0008006" key="11">
    <source>
        <dbReference type="Google" id="ProtNLM"/>
    </source>
</evidence>
<keyword evidence="5 8" id="KW-0472">Membrane</keyword>
<evidence type="ECO:0000313" key="10">
    <source>
        <dbReference type="Proteomes" id="UP001516400"/>
    </source>
</evidence>